<accession>A0A940RW38</accession>
<name>A0A940RW38_9ACTN</name>
<dbReference type="Proteomes" id="UP000670475">
    <property type="component" value="Unassembled WGS sequence"/>
</dbReference>
<reference evidence="1" key="1">
    <citation type="submission" date="2021-03" db="EMBL/GenBank/DDBJ databases">
        <title>Whole genome sequence of Streptomyces bomunensis MMS17-BM035.</title>
        <authorList>
            <person name="Lee J.H."/>
        </authorList>
    </citation>
    <scope>NUCLEOTIDE SEQUENCE</scope>
    <source>
        <strain evidence="1">MMS17-BM035</strain>
    </source>
</reference>
<organism evidence="1 2">
    <name type="scientific">Streptomyces montanisoli</name>
    <dbReference type="NCBI Taxonomy" id="2798581"/>
    <lineage>
        <taxon>Bacteria</taxon>
        <taxon>Bacillati</taxon>
        <taxon>Actinomycetota</taxon>
        <taxon>Actinomycetes</taxon>
        <taxon>Kitasatosporales</taxon>
        <taxon>Streptomycetaceae</taxon>
        <taxon>Streptomyces</taxon>
    </lineage>
</organism>
<gene>
    <name evidence="1" type="ORF">JFN87_19835</name>
</gene>
<dbReference type="RefSeq" id="WP_209341804.1">
    <property type="nucleotide sequence ID" value="NZ_JAGIQL010000084.1"/>
</dbReference>
<sequence length="200" mass="21576">MSDGFFLWYRTTWSGQEAAGLLTTLDACGLRTTNPGSGRVSLISNGPGSYGEQAFTTKAELLQRMAATADATGTVDEVNFQLWADADADVFTRVRRLPGGVTSLEFGLDGLDGEQLKHSVAALLRTLDTYRDGTLGFVLDRQGEGEELDWDAVLTGAAARIAPLPDTLGLHRAYVPLHPELAMAEAKPVEYGDLLVFNLR</sequence>
<dbReference type="EMBL" id="JAGIQL010000084">
    <property type="protein sequence ID" value="MBP0459727.1"/>
    <property type="molecule type" value="Genomic_DNA"/>
</dbReference>
<evidence type="ECO:0000313" key="1">
    <source>
        <dbReference type="EMBL" id="MBP0459727.1"/>
    </source>
</evidence>
<comment type="caution">
    <text evidence="1">The sequence shown here is derived from an EMBL/GenBank/DDBJ whole genome shotgun (WGS) entry which is preliminary data.</text>
</comment>
<proteinExistence type="predicted"/>
<dbReference type="AlphaFoldDB" id="A0A940RW38"/>
<protein>
    <submittedName>
        <fullName evidence="1">Uncharacterized protein</fullName>
    </submittedName>
</protein>
<evidence type="ECO:0000313" key="2">
    <source>
        <dbReference type="Proteomes" id="UP000670475"/>
    </source>
</evidence>
<keyword evidence="2" id="KW-1185">Reference proteome</keyword>